<protein>
    <recommendedName>
        <fullName evidence="3">Molybdenum cofactor carrier</fullName>
    </recommendedName>
</protein>
<accession>A0A3S0I6G2</accession>
<organism evidence="1 2">
    <name type="scientific">Halomonas nitroreducens</name>
    <dbReference type="NCBI Taxonomy" id="447425"/>
    <lineage>
        <taxon>Bacteria</taxon>
        <taxon>Pseudomonadati</taxon>
        <taxon>Pseudomonadota</taxon>
        <taxon>Gammaproteobacteria</taxon>
        <taxon>Oceanospirillales</taxon>
        <taxon>Halomonadaceae</taxon>
        <taxon>Halomonas</taxon>
    </lineage>
</organism>
<dbReference type="AlphaFoldDB" id="A0A3S0I6G2"/>
<dbReference type="Proteomes" id="UP000267400">
    <property type="component" value="Unassembled WGS sequence"/>
</dbReference>
<dbReference type="Pfam" id="PF12694">
    <property type="entry name" value="cpYpsA"/>
    <property type="match status" value="1"/>
</dbReference>
<name>A0A3S0I6G2_9GAMM</name>
<sequence length="148" mass="15313">MSGPTASLARIISGGQSGVDRAALDAALAAGFPCGGWCPADRRAEDGPIPERYPVTLFARFIAEHDIATLNVAGPSTPKAPALPPYVRSLLGTYPARIEGITRQSGMSRSAPLVSCPEGDASASALRHSSGECPVCRRNTLARAEGLL</sequence>
<gene>
    <name evidence="1" type="ORF">EKG36_14450</name>
</gene>
<evidence type="ECO:0000313" key="2">
    <source>
        <dbReference type="Proteomes" id="UP000267400"/>
    </source>
</evidence>
<proteinExistence type="predicted"/>
<evidence type="ECO:0008006" key="3">
    <source>
        <dbReference type="Google" id="ProtNLM"/>
    </source>
</evidence>
<dbReference type="InterPro" id="IPR024755">
    <property type="entry name" value="cpYpsA"/>
</dbReference>
<reference evidence="1 2" key="1">
    <citation type="submission" date="2018-12" db="EMBL/GenBank/DDBJ databases">
        <authorList>
            <person name="Yu L."/>
        </authorList>
    </citation>
    <scope>NUCLEOTIDE SEQUENCE [LARGE SCALE GENOMIC DNA]</scope>
    <source>
        <strain evidence="1 2">11S</strain>
    </source>
</reference>
<dbReference type="EMBL" id="RXNS01000014">
    <property type="protein sequence ID" value="RTR01064.1"/>
    <property type="molecule type" value="Genomic_DNA"/>
</dbReference>
<dbReference type="OrthoDB" id="283616at2"/>
<keyword evidence="2" id="KW-1185">Reference proteome</keyword>
<dbReference type="Gene3D" id="3.40.50.450">
    <property type="match status" value="1"/>
</dbReference>
<comment type="caution">
    <text evidence="1">The sequence shown here is derived from an EMBL/GenBank/DDBJ whole genome shotgun (WGS) entry which is preliminary data.</text>
</comment>
<evidence type="ECO:0000313" key="1">
    <source>
        <dbReference type="EMBL" id="RTR01064.1"/>
    </source>
</evidence>